<dbReference type="CDD" id="cd00170">
    <property type="entry name" value="SEC14"/>
    <property type="match status" value="1"/>
</dbReference>
<dbReference type="OrthoDB" id="365077at2759"/>
<dbReference type="PROSITE" id="PS51154">
    <property type="entry name" value="MACRO"/>
    <property type="match status" value="1"/>
</dbReference>
<protein>
    <recommendedName>
        <fullName evidence="7">Ganglioside-induced differentiation-associated protein 2</fullName>
    </recommendedName>
</protein>
<dbReference type="InterPro" id="IPR002589">
    <property type="entry name" value="Macro_dom"/>
</dbReference>
<evidence type="ECO:0000259" key="4">
    <source>
        <dbReference type="PROSITE" id="PS51154"/>
    </source>
</evidence>
<dbReference type="Pfam" id="PF13716">
    <property type="entry name" value="CRAL_TRIO_2"/>
    <property type="match status" value="1"/>
</dbReference>
<name>A0A7M7PEU1_STRPU</name>
<organism evidence="5 6">
    <name type="scientific">Strongylocentrotus purpuratus</name>
    <name type="common">Purple sea urchin</name>
    <dbReference type="NCBI Taxonomy" id="7668"/>
    <lineage>
        <taxon>Eukaryota</taxon>
        <taxon>Metazoa</taxon>
        <taxon>Echinodermata</taxon>
        <taxon>Eleutherozoa</taxon>
        <taxon>Echinozoa</taxon>
        <taxon>Echinoidea</taxon>
        <taxon>Euechinoidea</taxon>
        <taxon>Echinacea</taxon>
        <taxon>Camarodonta</taxon>
        <taxon>Echinidea</taxon>
        <taxon>Strongylocentrotidae</taxon>
        <taxon>Strongylocentrotus</taxon>
    </lineage>
</organism>
<dbReference type="SUPFAM" id="SSF52949">
    <property type="entry name" value="Macro domain-like"/>
    <property type="match status" value="1"/>
</dbReference>
<dbReference type="PROSITE" id="PS50191">
    <property type="entry name" value="CRAL_TRIO"/>
    <property type="match status" value="1"/>
</dbReference>
<sequence length="515" mass="59252">MDSLSTSSGIVQESTLERWPSTEVPGYSISGDERESRFSCRPDLNKKLVLWEGDICSLDSIAIVHPTNESLTEPCPLTNKIFSRAGQDLVQEIQTSFRICRTGDAKLTKGYQLPCRYIIHTVGPRYNIRYRTAAESALYNCYRNALLLAKEQKITSVAFCAIHTVRRNYPPEEGAHIALRTIRRFLEKHGESFETIVLTMMGVDEHLYSELLPLYFPRTELEEQWAIDLVPENIGNEDGEPVIAERKIRIMGGPTRKQSEEEEAHEQTLADELRGDRISNGAPYEVDPEQDEEELEIGKHAFTAMEKNPDSVKRQNQREKRSVIPAEAEQRQRYERLLRRARQEDLSDIAAHRCIYATGHDIHGRPIIAFVARNFPAHSIDLNKVLLYVIHLLDSIVNQDYVVVYFHTMSSADNQPELSWLKDVYHMVDNRYRKNLRAMYIVHPTFWSKLVTWYFTTFTASSIKSKVHSTGAVHYLYKTIHPDQLDIPPFVIEHDMKVNGPNYRDIDERDGSGSL</sequence>
<feature type="domain" description="Macro" evidence="4">
    <location>
        <begin position="35"/>
        <end position="216"/>
    </location>
</feature>
<reference evidence="6" key="1">
    <citation type="submission" date="2015-02" db="EMBL/GenBank/DDBJ databases">
        <title>Genome sequencing for Strongylocentrotus purpuratus.</title>
        <authorList>
            <person name="Murali S."/>
            <person name="Liu Y."/>
            <person name="Vee V."/>
            <person name="English A."/>
            <person name="Wang M."/>
            <person name="Skinner E."/>
            <person name="Han Y."/>
            <person name="Muzny D.M."/>
            <person name="Worley K.C."/>
            <person name="Gibbs R.A."/>
        </authorList>
    </citation>
    <scope>NUCLEOTIDE SEQUENCE</scope>
</reference>
<dbReference type="OMA" id="IHPTFWT"/>
<dbReference type="RefSeq" id="XP_030850388.1">
    <property type="nucleotide sequence ID" value="XM_030994528.1"/>
</dbReference>
<evidence type="ECO:0000256" key="2">
    <source>
        <dbReference type="SAM" id="MobiDB-lite"/>
    </source>
</evidence>
<dbReference type="SMART" id="SM00516">
    <property type="entry name" value="SEC14"/>
    <property type="match status" value="1"/>
</dbReference>
<dbReference type="PANTHER" id="PTHR11106:SF72">
    <property type="entry name" value="GANGLIOSIDE-INDUCED DIFFERENTIATION-ASSOCIATED PROTEIN 2"/>
    <property type="match status" value="1"/>
</dbReference>
<dbReference type="EnsemblMetazoa" id="XM_030994528">
    <property type="protein sequence ID" value="XP_030850388"/>
    <property type="gene ID" value="LOC587395"/>
</dbReference>
<dbReference type="Gene3D" id="3.40.220.10">
    <property type="entry name" value="Leucine Aminopeptidase, subunit E, domain 1"/>
    <property type="match status" value="1"/>
</dbReference>
<feature type="region of interest" description="Disordered" evidence="2">
    <location>
        <begin position="1"/>
        <end position="34"/>
    </location>
</feature>
<dbReference type="InterPro" id="IPR043472">
    <property type="entry name" value="Macro_dom-like"/>
</dbReference>
<feature type="domain" description="CRAL-TRIO" evidence="3">
    <location>
        <begin position="343"/>
        <end position="499"/>
    </location>
</feature>
<keyword evidence="6" id="KW-1185">Reference proteome</keyword>
<evidence type="ECO:0000256" key="1">
    <source>
        <dbReference type="ARBA" id="ARBA00008355"/>
    </source>
</evidence>
<dbReference type="FunCoup" id="A0A7M7PEU1">
    <property type="interactions" value="1123"/>
</dbReference>
<dbReference type="CTD" id="54834"/>
<evidence type="ECO:0000259" key="3">
    <source>
        <dbReference type="PROSITE" id="PS50191"/>
    </source>
</evidence>
<dbReference type="SMART" id="SM00506">
    <property type="entry name" value="A1pp"/>
    <property type="match status" value="1"/>
</dbReference>
<reference evidence="5" key="2">
    <citation type="submission" date="2021-01" db="UniProtKB">
        <authorList>
            <consortium name="EnsemblMetazoa"/>
        </authorList>
    </citation>
    <scope>IDENTIFICATION</scope>
</reference>
<feature type="region of interest" description="Disordered" evidence="2">
    <location>
        <begin position="307"/>
        <end position="326"/>
    </location>
</feature>
<dbReference type="InterPro" id="IPR001251">
    <property type="entry name" value="CRAL-TRIO_dom"/>
</dbReference>
<accession>A0A7M7PEU1</accession>
<dbReference type="InterPro" id="IPR036865">
    <property type="entry name" value="CRAL-TRIO_dom_sf"/>
</dbReference>
<dbReference type="Pfam" id="PF01661">
    <property type="entry name" value="Macro"/>
    <property type="match status" value="1"/>
</dbReference>
<comment type="similarity">
    <text evidence="1">Belongs to the GDAP2 family.</text>
</comment>
<dbReference type="Gene3D" id="3.40.525.10">
    <property type="entry name" value="CRAL-TRIO lipid binding domain"/>
    <property type="match status" value="1"/>
</dbReference>
<dbReference type="AlphaFoldDB" id="A0A7M7PEU1"/>
<dbReference type="GeneID" id="587395"/>
<dbReference type="Proteomes" id="UP000007110">
    <property type="component" value="Unassembled WGS sequence"/>
</dbReference>
<dbReference type="CDD" id="cd02905">
    <property type="entry name" value="Macro_GDAP2-like"/>
    <property type="match status" value="1"/>
</dbReference>
<dbReference type="PANTHER" id="PTHR11106">
    <property type="entry name" value="GANGLIOSIDE INDUCED DIFFERENTIATION ASSOCIATED PROTEIN 2-RELATED"/>
    <property type="match status" value="1"/>
</dbReference>
<evidence type="ECO:0000313" key="6">
    <source>
        <dbReference type="Proteomes" id="UP000007110"/>
    </source>
</evidence>
<dbReference type="KEGG" id="spu:587395"/>
<proteinExistence type="inferred from homology"/>
<evidence type="ECO:0000313" key="5">
    <source>
        <dbReference type="EnsemblMetazoa" id="XP_030850388"/>
    </source>
</evidence>
<dbReference type="InParanoid" id="A0A7M7PEU1"/>
<dbReference type="InterPro" id="IPR035793">
    <property type="entry name" value="Macro_GDAP2"/>
</dbReference>
<dbReference type="SUPFAM" id="SSF52087">
    <property type="entry name" value="CRAL/TRIO domain"/>
    <property type="match status" value="1"/>
</dbReference>
<feature type="compositionally biased region" description="Polar residues" evidence="2">
    <location>
        <begin position="1"/>
        <end position="14"/>
    </location>
</feature>
<evidence type="ECO:0008006" key="7">
    <source>
        <dbReference type="Google" id="ProtNLM"/>
    </source>
</evidence>